<gene>
    <name evidence="3" type="ORF">CB0940_06976</name>
    <name evidence="4" type="ORF">RHO25_007533</name>
</gene>
<dbReference type="SMART" id="SM00320">
    <property type="entry name" value="WD40"/>
    <property type="match status" value="3"/>
</dbReference>
<dbReference type="GO" id="GO:0031931">
    <property type="term" value="C:TORC1 complex"/>
    <property type="evidence" value="ECO:0007669"/>
    <property type="project" value="InterPro"/>
</dbReference>
<dbReference type="Proteomes" id="UP000230605">
    <property type="component" value="Chromosome 5"/>
</dbReference>
<dbReference type="GO" id="GO:0031929">
    <property type="term" value="P:TOR signaling"/>
    <property type="evidence" value="ECO:0007669"/>
    <property type="project" value="InterPro"/>
</dbReference>
<dbReference type="Gene3D" id="2.130.10.10">
    <property type="entry name" value="YVTN repeat-like/Quinoprotein amine dehydrogenase"/>
    <property type="match status" value="2"/>
</dbReference>
<evidence type="ECO:0008006" key="7">
    <source>
        <dbReference type="Google" id="ProtNLM"/>
    </source>
</evidence>
<reference evidence="3 5" key="1">
    <citation type="submission" date="2015-10" db="EMBL/GenBank/DDBJ databases">
        <title>The cercosporin biosynthetic gene cluster was horizontally transferred to several fungal lineages and shown to be expanded in Cercospora beticola based on microsynteny with recipient genomes.</title>
        <authorList>
            <person name="De Jonge R."/>
            <person name="Ebert M.K."/>
            <person name="Suttle J.C."/>
            <person name="Jurick Ii W.M."/>
            <person name="Secor G.A."/>
            <person name="Thomma B.P."/>
            <person name="Van De Peer Y."/>
            <person name="Bolton M.D."/>
        </authorList>
    </citation>
    <scope>NUCLEOTIDE SEQUENCE [LARGE SCALE GENOMIC DNA]</scope>
    <source>
        <strain evidence="3 5">09-40</strain>
    </source>
</reference>
<dbReference type="Proteomes" id="UP001302367">
    <property type="component" value="Chromosome 5"/>
</dbReference>
<dbReference type="PANTHER" id="PTHR19842">
    <property type="entry name" value="G BETA-LIKE PROTEIN GBL"/>
    <property type="match status" value="1"/>
</dbReference>
<evidence type="ECO:0000313" key="5">
    <source>
        <dbReference type="Proteomes" id="UP000230605"/>
    </source>
</evidence>
<evidence type="ECO:0000256" key="2">
    <source>
        <dbReference type="SAM" id="MobiDB-lite"/>
    </source>
</evidence>
<evidence type="ECO:0000313" key="6">
    <source>
        <dbReference type="Proteomes" id="UP001302367"/>
    </source>
</evidence>
<keyword evidence="6" id="KW-1185">Reference proteome</keyword>
<reference evidence="4 6" key="2">
    <citation type="submission" date="2023-09" db="EMBL/GenBank/DDBJ databases">
        <title>Complete-Gapless Cercospora beticola genome.</title>
        <authorList>
            <person name="Wyatt N.A."/>
            <person name="Spanner R.E."/>
            <person name="Bolton M.D."/>
        </authorList>
    </citation>
    <scope>NUCLEOTIDE SEQUENCE [LARGE SCALE GENOMIC DNA]</scope>
    <source>
        <strain evidence="4">Cb09-40</strain>
    </source>
</reference>
<dbReference type="PANTHER" id="PTHR19842:SF0">
    <property type="entry name" value="TARGET OF RAPAMYCIN COMPLEX SUBUNIT LST8"/>
    <property type="match status" value="1"/>
</dbReference>
<name>A0A2G5H824_CERBT</name>
<proteinExistence type="inferred from homology"/>
<protein>
    <recommendedName>
        <fullName evidence="7">Anaphase-promoting complex subunit 4 WD40 domain-containing protein</fullName>
    </recommendedName>
</protein>
<dbReference type="InterPro" id="IPR001680">
    <property type="entry name" value="WD40_rpt"/>
</dbReference>
<evidence type="ECO:0000313" key="4">
    <source>
        <dbReference type="EMBL" id="WPB02897.1"/>
    </source>
</evidence>
<dbReference type="SUPFAM" id="SSF69322">
    <property type="entry name" value="Tricorn protease domain 2"/>
    <property type="match status" value="1"/>
</dbReference>
<feature type="region of interest" description="Disordered" evidence="2">
    <location>
        <begin position="1"/>
        <end position="20"/>
    </location>
</feature>
<feature type="compositionally biased region" description="Polar residues" evidence="2">
    <location>
        <begin position="1"/>
        <end position="12"/>
    </location>
</feature>
<sequence>MTEPSANATTIDETMPQVEPDPLPTRWDYHLKSNFTLNGQPAEWAQGSPQHWGSEELAIEVNDAVSIIALSQDDKCIAIGLKSGLEIYEIDGEPIRRLSIPSSPEDWVAVHIEWNRNQLDDHRYQIVVCYTTPRVLGSALKEAVLQVYNLDTQEWKAEAIPQLNINCFKWPSRSLNMINGPSNRFLVLSRDSSNDPKNNCIESWDLSERSRICQLPKPSKETLWLSLNPSGSLIGIASLDQTLSLFDTQSGLLKSSTPALGGQIHNAKFSPDGTKIACAHSGTHPSIRIFDMNLQQLHAIDFHFLTRGLAWSPESNLLAYGAQGGHLQIFDYASRAILQNWELEYPGIRPSPLNEVDGVQIVDEGKKIMFTTGMEGGVEVYDFSSNRKWRFQPGEDENEFVRGTKRSRPIWSSRRRQIIVLDGDGAIRFWTV</sequence>
<accession>A0A2G5H824</accession>
<dbReference type="AlphaFoldDB" id="A0A2G5H824"/>
<dbReference type="EMBL" id="CP134188">
    <property type="protein sequence ID" value="WPB02897.1"/>
    <property type="molecule type" value="Genomic_DNA"/>
</dbReference>
<dbReference type="OrthoDB" id="1367865at2759"/>
<dbReference type="InterPro" id="IPR037588">
    <property type="entry name" value="MLST8"/>
</dbReference>
<evidence type="ECO:0000256" key="1">
    <source>
        <dbReference type="ARBA" id="ARBA00009890"/>
    </source>
</evidence>
<dbReference type="InterPro" id="IPR015943">
    <property type="entry name" value="WD40/YVTN_repeat-like_dom_sf"/>
</dbReference>
<dbReference type="GO" id="GO:0032956">
    <property type="term" value="P:regulation of actin cytoskeleton organization"/>
    <property type="evidence" value="ECO:0007669"/>
    <property type="project" value="TreeGrafter"/>
</dbReference>
<evidence type="ECO:0000313" key="3">
    <source>
        <dbReference type="EMBL" id="PIA88684.1"/>
    </source>
</evidence>
<dbReference type="EMBL" id="LKMD01000108">
    <property type="protein sequence ID" value="PIA88684.1"/>
    <property type="molecule type" value="Genomic_DNA"/>
</dbReference>
<comment type="similarity">
    <text evidence="1">Belongs to the WD repeat LST8 family.</text>
</comment>
<organism evidence="3 5">
    <name type="scientific">Cercospora beticola</name>
    <name type="common">Sugarbeet leaf spot fungus</name>
    <dbReference type="NCBI Taxonomy" id="122368"/>
    <lineage>
        <taxon>Eukaryota</taxon>
        <taxon>Fungi</taxon>
        <taxon>Dikarya</taxon>
        <taxon>Ascomycota</taxon>
        <taxon>Pezizomycotina</taxon>
        <taxon>Dothideomycetes</taxon>
        <taxon>Dothideomycetidae</taxon>
        <taxon>Mycosphaerellales</taxon>
        <taxon>Mycosphaerellaceae</taxon>
        <taxon>Cercospora</taxon>
    </lineage>
</organism>
<dbReference type="GO" id="GO:0031932">
    <property type="term" value="C:TORC2 complex"/>
    <property type="evidence" value="ECO:0007669"/>
    <property type="project" value="InterPro"/>
</dbReference>